<reference evidence="1 2" key="1">
    <citation type="submission" date="2021-03" db="EMBL/GenBank/DDBJ databases">
        <authorList>
            <person name="Kim M.K."/>
        </authorList>
    </citation>
    <scope>NUCLEOTIDE SEQUENCE [LARGE SCALE GENOMIC DNA]</scope>
    <source>
        <strain evidence="1 2">BT442</strain>
    </source>
</reference>
<sequence>MDQELNQWLLRGEHLDSRLFSQTAPVQYYQVANWDAQSPQATQAALDAYICRCYTQTDLLPLQEFSVLFYHKKPFVNYRTEAYEAARDSENGLLDVHRDALAAQFRLLKLPGPAQRWQRRRVLYNEQMPQLQATDTLRIEELVGK</sequence>
<dbReference type="RefSeq" id="WP_208177940.1">
    <property type="nucleotide sequence ID" value="NZ_JAGETZ010000015.1"/>
</dbReference>
<gene>
    <name evidence="1" type="ORF">J4E00_24110</name>
</gene>
<dbReference type="EMBL" id="JAGETZ010000015">
    <property type="protein sequence ID" value="MBO2012172.1"/>
    <property type="molecule type" value="Genomic_DNA"/>
</dbReference>
<name>A0ABS3QM15_9BACT</name>
<proteinExistence type="predicted"/>
<accession>A0ABS3QM15</accession>
<evidence type="ECO:0000313" key="1">
    <source>
        <dbReference type="EMBL" id="MBO2012172.1"/>
    </source>
</evidence>
<organism evidence="1 2">
    <name type="scientific">Hymenobacter negativus</name>
    <dbReference type="NCBI Taxonomy" id="2795026"/>
    <lineage>
        <taxon>Bacteria</taxon>
        <taxon>Pseudomonadati</taxon>
        <taxon>Bacteroidota</taxon>
        <taxon>Cytophagia</taxon>
        <taxon>Cytophagales</taxon>
        <taxon>Hymenobacteraceae</taxon>
        <taxon>Hymenobacter</taxon>
    </lineage>
</organism>
<dbReference type="Proteomes" id="UP000664369">
    <property type="component" value="Unassembled WGS sequence"/>
</dbReference>
<protein>
    <submittedName>
        <fullName evidence="1">Uncharacterized protein</fullName>
    </submittedName>
</protein>
<comment type="caution">
    <text evidence="1">The sequence shown here is derived from an EMBL/GenBank/DDBJ whole genome shotgun (WGS) entry which is preliminary data.</text>
</comment>
<keyword evidence="2" id="KW-1185">Reference proteome</keyword>
<evidence type="ECO:0000313" key="2">
    <source>
        <dbReference type="Proteomes" id="UP000664369"/>
    </source>
</evidence>